<feature type="compositionally biased region" description="Polar residues" evidence="1">
    <location>
        <begin position="1"/>
        <end position="10"/>
    </location>
</feature>
<sequence length="393" mass="44298">MLQILWSSTSAKHDSPAKTSPPTQNEIFARTYFTDLTINLTTTTLQRLLELAGHPVIRQEVQSLSIVPQCITAEDLAHFAKREIFTSVVQQSAKKDKSEREEPLTVKEKSKAIKAIAAKFKSAVEADKLTSKRTDILTQSLRAFPNCHSIKMVVQTDCVLGKKMRLPPYTIGQWGQPKNDITATEIIFDAIKQSNIQLQSLGARNIFEIGWAHQTLRHPFNSENISFLKNIQVLCMPLEYMAPPKDLIPILKAMPHLRDLEVEIGYDPHARHLEKFLTKAHLPALRKLGLVTGHINDGTHIGESTHLSLCRFLQSHNIEHLVFCDIRAVAIETWKLMFVSIGAVKTLTILEVRLLELNKGKRGLVWEGPEVMNGDVTGHVKKMVETMTPIEWS</sequence>
<protein>
    <submittedName>
        <fullName evidence="2">Uncharacterized protein</fullName>
    </submittedName>
</protein>
<evidence type="ECO:0000256" key="1">
    <source>
        <dbReference type="SAM" id="MobiDB-lite"/>
    </source>
</evidence>
<organism evidence="2 3">
    <name type="scientific">Tothia fuscella</name>
    <dbReference type="NCBI Taxonomy" id="1048955"/>
    <lineage>
        <taxon>Eukaryota</taxon>
        <taxon>Fungi</taxon>
        <taxon>Dikarya</taxon>
        <taxon>Ascomycota</taxon>
        <taxon>Pezizomycotina</taxon>
        <taxon>Dothideomycetes</taxon>
        <taxon>Pleosporomycetidae</taxon>
        <taxon>Venturiales</taxon>
        <taxon>Cylindrosympodiaceae</taxon>
        <taxon>Tothia</taxon>
    </lineage>
</organism>
<accession>A0A9P4NP16</accession>
<gene>
    <name evidence="2" type="ORF">EJ08DRAFT_735238</name>
</gene>
<dbReference type="AlphaFoldDB" id="A0A9P4NP16"/>
<reference evidence="2" key="1">
    <citation type="journal article" date="2020" name="Stud. Mycol.">
        <title>101 Dothideomycetes genomes: a test case for predicting lifestyles and emergence of pathogens.</title>
        <authorList>
            <person name="Haridas S."/>
            <person name="Albert R."/>
            <person name="Binder M."/>
            <person name="Bloem J."/>
            <person name="Labutti K."/>
            <person name="Salamov A."/>
            <person name="Andreopoulos B."/>
            <person name="Baker S."/>
            <person name="Barry K."/>
            <person name="Bills G."/>
            <person name="Bluhm B."/>
            <person name="Cannon C."/>
            <person name="Castanera R."/>
            <person name="Culley D."/>
            <person name="Daum C."/>
            <person name="Ezra D."/>
            <person name="Gonzalez J."/>
            <person name="Henrissat B."/>
            <person name="Kuo A."/>
            <person name="Liang C."/>
            <person name="Lipzen A."/>
            <person name="Lutzoni F."/>
            <person name="Magnuson J."/>
            <person name="Mondo S."/>
            <person name="Nolan M."/>
            <person name="Ohm R."/>
            <person name="Pangilinan J."/>
            <person name="Park H.-J."/>
            <person name="Ramirez L."/>
            <person name="Alfaro M."/>
            <person name="Sun H."/>
            <person name="Tritt A."/>
            <person name="Yoshinaga Y."/>
            <person name="Zwiers L.-H."/>
            <person name="Turgeon B."/>
            <person name="Goodwin S."/>
            <person name="Spatafora J."/>
            <person name="Crous P."/>
            <person name="Grigoriev I."/>
        </authorList>
    </citation>
    <scope>NUCLEOTIDE SEQUENCE</scope>
    <source>
        <strain evidence="2">CBS 130266</strain>
    </source>
</reference>
<dbReference type="Proteomes" id="UP000800235">
    <property type="component" value="Unassembled WGS sequence"/>
</dbReference>
<proteinExistence type="predicted"/>
<dbReference type="EMBL" id="MU007050">
    <property type="protein sequence ID" value="KAF2429047.1"/>
    <property type="molecule type" value="Genomic_DNA"/>
</dbReference>
<comment type="caution">
    <text evidence="2">The sequence shown here is derived from an EMBL/GenBank/DDBJ whole genome shotgun (WGS) entry which is preliminary data.</text>
</comment>
<evidence type="ECO:0000313" key="3">
    <source>
        <dbReference type="Proteomes" id="UP000800235"/>
    </source>
</evidence>
<keyword evidence="3" id="KW-1185">Reference proteome</keyword>
<evidence type="ECO:0000313" key="2">
    <source>
        <dbReference type="EMBL" id="KAF2429047.1"/>
    </source>
</evidence>
<name>A0A9P4NP16_9PEZI</name>
<feature type="region of interest" description="Disordered" evidence="1">
    <location>
        <begin position="1"/>
        <end position="23"/>
    </location>
</feature>